<dbReference type="InterPro" id="IPR016136">
    <property type="entry name" value="DNA_helicase_N/primase_C"/>
</dbReference>
<comment type="similarity">
    <text evidence="1">Belongs to the helicase family. DnaB subfamily.</text>
</comment>
<keyword evidence="7" id="KW-0067">ATP-binding</keyword>
<dbReference type="SUPFAM" id="SSF52540">
    <property type="entry name" value="P-loop containing nucleoside triphosphate hydrolases"/>
    <property type="match status" value="1"/>
</dbReference>
<keyword evidence="5" id="KW-0378">Hydrolase</keyword>
<evidence type="ECO:0000256" key="3">
    <source>
        <dbReference type="ARBA" id="ARBA00022705"/>
    </source>
</evidence>
<evidence type="ECO:0000256" key="10">
    <source>
        <dbReference type="ARBA" id="ARBA00044969"/>
    </source>
</evidence>
<dbReference type="Proteomes" id="UP000537729">
    <property type="component" value="Unassembled WGS sequence"/>
</dbReference>
<dbReference type="Pfam" id="PF00772">
    <property type="entry name" value="DnaB"/>
    <property type="match status" value="1"/>
</dbReference>
<dbReference type="CDD" id="cd00984">
    <property type="entry name" value="DnaB_C"/>
    <property type="match status" value="1"/>
</dbReference>
<evidence type="ECO:0000256" key="7">
    <source>
        <dbReference type="ARBA" id="ARBA00022840"/>
    </source>
</evidence>
<dbReference type="InterPro" id="IPR007693">
    <property type="entry name" value="DNA_helicase_DnaB-like_N"/>
</dbReference>
<keyword evidence="9" id="KW-0413">Isomerase</keyword>
<dbReference type="InterPro" id="IPR003593">
    <property type="entry name" value="AAA+_ATPase"/>
</dbReference>
<dbReference type="EMBL" id="JAAQWG010000013">
    <property type="protein sequence ID" value="NMY09020.1"/>
    <property type="molecule type" value="Genomic_DNA"/>
</dbReference>
<dbReference type="GO" id="GO:1990077">
    <property type="term" value="C:primosome complex"/>
    <property type="evidence" value="ECO:0007669"/>
    <property type="project" value="UniProtKB-KW"/>
</dbReference>
<evidence type="ECO:0000256" key="5">
    <source>
        <dbReference type="ARBA" id="ARBA00022801"/>
    </source>
</evidence>
<evidence type="ECO:0000256" key="9">
    <source>
        <dbReference type="ARBA" id="ARBA00023235"/>
    </source>
</evidence>
<evidence type="ECO:0000256" key="6">
    <source>
        <dbReference type="ARBA" id="ARBA00022806"/>
    </source>
</evidence>
<protein>
    <recommendedName>
        <fullName evidence="10">DNA 5'-3' helicase</fullName>
        <ecNumber evidence="10">5.6.2.3</ecNumber>
    </recommendedName>
</protein>
<keyword evidence="2" id="KW-0639">Primosome</keyword>
<sequence>MNDYRELYSDEAEHALLGALMLDGDLFDSITASVTTADFHDPENAALFQVMLDLHATGAPVDPVTLHDFKPYLPSGGSTIAYAGELAKNTPSTANWKAYARTVTERAVLRRLVDAADAVRDSANENRPVAEIIASAQQAMADLRDLDTGEPDYKRMDEVVTKNIDIIDSKFNKTLKTGLSTGLVDLDKLIRGLRKKTVTIVAGLPGSGKTTLGLQIAQHIACTGLGVGMVFSLEMPEEELGNRALASLGSVDLQVLDNGQLQDEDWPRLTSAVSKIMDKPLYVSDKSGLTVARIRSICRQVKRKHGLDVVVIDYIGLIGSDGKAFNRTAELGKISTGIVNIAKELEVPVILLAQLNRDSTKRPGKKPIASDLRDSGQIEADAHCIILVHRDMDSEEGQNGATELIMPKCRHAPVGSCVVQQQGKFARFVNFAGREPTQEEVEINRPFADQYKGRKNNEKF</sequence>
<keyword evidence="3" id="KW-0235">DNA replication</keyword>
<keyword evidence="4" id="KW-0547">Nucleotide-binding</keyword>
<dbReference type="PROSITE" id="PS51199">
    <property type="entry name" value="SF4_HELICASE"/>
    <property type="match status" value="1"/>
</dbReference>
<dbReference type="PANTHER" id="PTHR30153">
    <property type="entry name" value="REPLICATIVE DNA HELICASE DNAB"/>
    <property type="match status" value="1"/>
</dbReference>
<dbReference type="Gene3D" id="3.40.50.300">
    <property type="entry name" value="P-loop containing nucleotide triphosphate hydrolases"/>
    <property type="match status" value="1"/>
</dbReference>
<dbReference type="AlphaFoldDB" id="A0A7Y1A4L1"/>
<evidence type="ECO:0000256" key="2">
    <source>
        <dbReference type="ARBA" id="ARBA00022515"/>
    </source>
</evidence>
<dbReference type="GO" id="GO:0006269">
    <property type="term" value="P:DNA replication, synthesis of primer"/>
    <property type="evidence" value="ECO:0007669"/>
    <property type="project" value="UniProtKB-KW"/>
</dbReference>
<dbReference type="InterPro" id="IPR027417">
    <property type="entry name" value="P-loop_NTPase"/>
</dbReference>
<dbReference type="GO" id="GO:0003677">
    <property type="term" value="F:DNA binding"/>
    <property type="evidence" value="ECO:0007669"/>
    <property type="project" value="UniProtKB-KW"/>
</dbReference>
<evidence type="ECO:0000313" key="13">
    <source>
        <dbReference type="EMBL" id="NMY09020.1"/>
    </source>
</evidence>
<gene>
    <name evidence="13" type="ORF">HBO38_11295</name>
</gene>
<dbReference type="SUPFAM" id="SSF48024">
    <property type="entry name" value="N-terminal domain of DnaB helicase"/>
    <property type="match status" value="1"/>
</dbReference>
<dbReference type="SMART" id="SM00382">
    <property type="entry name" value="AAA"/>
    <property type="match status" value="1"/>
</dbReference>
<feature type="domain" description="SF4 helicase" evidence="12">
    <location>
        <begin position="172"/>
        <end position="435"/>
    </location>
</feature>
<comment type="caution">
    <text evidence="13">The sequence shown here is derived from an EMBL/GenBank/DDBJ whole genome shotgun (WGS) entry which is preliminary data.</text>
</comment>
<reference evidence="13 14" key="1">
    <citation type="journal article" date="2020" name="Front. Microbiol.">
        <title>Genetic Organization of the aprX-lipA2 Operon Affects the Proteolytic Potential of Pseudomonas Species in Milk.</title>
        <authorList>
            <person name="Maier C."/>
            <person name="Huptas C."/>
            <person name="von Neubeck M."/>
            <person name="Scherer S."/>
            <person name="Wenning M."/>
            <person name="Lucking G."/>
        </authorList>
    </citation>
    <scope>NUCLEOTIDE SEQUENCE [LARGE SCALE GENOMIC DNA]</scope>
    <source>
        <strain evidence="13 14">DSM 16272</strain>
    </source>
</reference>
<dbReference type="GO" id="GO:0005829">
    <property type="term" value="C:cytosol"/>
    <property type="evidence" value="ECO:0007669"/>
    <property type="project" value="TreeGrafter"/>
</dbReference>
<accession>A0A7Y1A4L1</accession>
<evidence type="ECO:0000256" key="1">
    <source>
        <dbReference type="ARBA" id="ARBA00008428"/>
    </source>
</evidence>
<name>A0A7Y1A4L1_PSEVE</name>
<evidence type="ECO:0000259" key="12">
    <source>
        <dbReference type="PROSITE" id="PS51199"/>
    </source>
</evidence>
<keyword evidence="8" id="KW-0238">DNA-binding</keyword>
<dbReference type="EC" id="5.6.2.3" evidence="10"/>
<dbReference type="PANTHER" id="PTHR30153:SF2">
    <property type="entry name" value="REPLICATIVE DNA HELICASE"/>
    <property type="match status" value="1"/>
</dbReference>
<dbReference type="InterPro" id="IPR007694">
    <property type="entry name" value="DNA_helicase_DnaB-like_C"/>
</dbReference>
<dbReference type="GO" id="GO:0016787">
    <property type="term" value="F:hydrolase activity"/>
    <property type="evidence" value="ECO:0007669"/>
    <property type="project" value="UniProtKB-KW"/>
</dbReference>
<dbReference type="Pfam" id="PF03796">
    <property type="entry name" value="DnaB_C"/>
    <property type="match status" value="1"/>
</dbReference>
<organism evidence="13 14">
    <name type="scientific">Pseudomonas veronii</name>
    <dbReference type="NCBI Taxonomy" id="76761"/>
    <lineage>
        <taxon>Bacteria</taxon>
        <taxon>Pseudomonadati</taxon>
        <taxon>Pseudomonadota</taxon>
        <taxon>Gammaproteobacteria</taxon>
        <taxon>Pseudomonadales</taxon>
        <taxon>Pseudomonadaceae</taxon>
        <taxon>Pseudomonas</taxon>
    </lineage>
</organism>
<evidence type="ECO:0000256" key="11">
    <source>
        <dbReference type="ARBA" id="ARBA00048954"/>
    </source>
</evidence>
<evidence type="ECO:0000256" key="8">
    <source>
        <dbReference type="ARBA" id="ARBA00023125"/>
    </source>
</evidence>
<dbReference type="RefSeq" id="WP_169884223.1">
    <property type="nucleotide sequence ID" value="NZ_JAAQWG010000013.1"/>
</dbReference>
<dbReference type="GO" id="GO:0043139">
    <property type="term" value="F:5'-3' DNA helicase activity"/>
    <property type="evidence" value="ECO:0007669"/>
    <property type="project" value="UniProtKB-EC"/>
</dbReference>
<keyword evidence="6 13" id="KW-0347">Helicase</keyword>
<dbReference type="GO" id="GO:0005524">
    <property type="term" value="F:ATP binding"/>
    <property type="evidence" value="ECO:0007669"/>
    <property type="project" value="UniProtKB-KW"/>
</dbReference>
<dbReference type="Gene3D" id="1.10.860.10">
    <property type="entry name" value="DNAb Helicase, Chain A"/>
    <property type="match status" value="1"/>
</dbReference>
<dbReference type="InterPro" id="IPR036185">
    <property type="entry name" value="DNA_heli_DnaB-like_N_sf"/>
</dbReference>
<evidence type="ECO:0000256" key="4">
    <source>
        <dbReference type="ARBA" id="ARBA00022741"/>
    </source>
</evidence>
<evidence type="ECO:0000313" key="14">
    <source>
        <dbReference type="Proteomes" id="UP000537729"/>
    </source>
</evidence>
<comment type="catalytic activity">
    <reaction evidence="11">
        <text>ATP + H2O = ADP + phosphate + H(+)</text>
        <dbReference type="Rhea" id="RHEA:13065"/>
        <dbReference type="ChEBI" id="CHEBI:15377"/>
        <dbReference type="ChEBI" id="CHEBI:15378"/>
        <dbReference type="ChEBI" id="CHEBI:30616"/>
        <dbReference type="ChEBI" id="CHEBI:43474"/>
        <dbReference type="ChEBI" id="CHEBI:456216"/>
        <dbReference type="EC" id="5.6.2.3"/>
    </reaction>
</comment>
<proteinExistence type="inferred from homology"/>